<dbReference type="InterPro" id="IPR028994">
    <property type="entry name" value="Integrin_alpha_N"/>
</dbReference>
<dbReference type="Gene3D" id="2.130.10.130">
    <property type="entry name" value="Integrin alpha, N-terminal"/>
    <property type="match status" value="1"/>
</dbReference>
<accession>A0A5E4Q1N2</accession>
<dbReference type="AlphaFoldDB" id="A0A5E4Q1N2"/>
<organism evidence="2 3">
    <name type="scientific">Leptidea sinapis</name>
    <dbReference type="NCBI Taxonomy" id="189913"/>
    <lineage>
        <taxon>Eukaryota</taxon>
        <taxon>Metazoa</taxon>
        <taxon>Ecdysozoa</taxon>
        <taxon>Arthropoda</taxon>
        <taxon>Hexapoda</taxon>
        <taxon>Insecta</taxon>
        <taxon>Pterygota</taxon>
        <taxon>Neoptera</taxon>
        <taxon>Endopterygota</taxon>
        <taxon>Lepidoptera</taxon>
        <taxon>Glossata</taxon>
        <taxon>Ditrysia</taxon>
        <taxon>Papilionoidea</taxon>
        <taxon>Pieridae</taxon>
        <taxon>Dismorphiinae</taxon>
        <taxon>Leptidea</taxon>
    </lineage>
</organism>
<evidence type="ECO:0000313" key="3">
    <source>
        <dbReference type="Proteomes" id="UP000324832"/>
    </source>
</evidence>
<keyword evidence="1" id="KW-0812">Transmembrane</keyword>
<reference evidence="2 3" key="1">
    <citation type="submission" date="2017-07" db="EMBL/GenBank/DDBJ databases">
        <authorList>
            <person name="Talla V."/>
            <person name="Backstrom N."/>
        </authorList>
    </citation>
    <scope>NUCLEOTIDE SEQUENCE [LARGE SCALE GENOMIC DNA]</scope>
</reference>
<evidence type="ECO:0000313" key="2">
    <source>
        <dbReference type="EMBL" id="VVC91207.1"/>
    </source>
</evidence>
<gene>
    <name evidence="2" type="ORF">LSINAPIS_LOCUS3931</name>
</gene>
<proteinExistence type="predicted"/>
<feature type="transmembrane region" description="Helical" evidence="1">
    <location>
        <begin position="32"/>
        <end position="51"/>
    </location>
</feature>
<sequence length="133" mass="14958">MNFNVRELTDGPKCLVGVIELMFNIKVWKKSYFVIIVALLVQLLLVGAPLGQNLQPNTTRSGALWKCQLSTALKDCEQIVTDGKRMEAIFNIIPYNTDQIRTISSNLGSIKNNLSNSFLCFFCLLGTLDYYSE</sequence>
<protein>
    <submittedName>
        <fullName evidence="2">Uncharacterized protein</fullName>
    </submittedName>
</protein>
<dbReference type="Proteomes" id="UP000324832">
    <property type="component" value="Unassembled WGS sequence"/>
</dbReference>
<keyword evidence="1" id="KW-0472">Membrane</keyword>
<keyword evidence="3" id="KW-1185">Reference proteome</keyword>
<name>A0A5E4Q1N2_9NEOP</name>
<keyword evidence="1" id="KW-1133">Transmembrane helix</keyword>
<evidence type="ECO:0000256" key="1">
    <source>
        <dbReference type="SAM" id="Phobius"/>
    </source>
</evidence>
<dbReference type="EMBL" id="FZQP02001003">
    <property type="protein sequence ID" value="VVC91207.1"/>
    <property type="molecule type" value="Genomic_DNA"/>
</dbReference>